<keyword evidence="4" id="KW-0539">Nucleus</keyword>
<evidence type="ECO:0000313" key="6">
    <source>
        <dbReference type="EMBL" id="KAJ5728522.1"/>
    </source>
</evidence>
<dbReference type="EMBL" id="JAQJAN010000005">
    <property type="protein sequence ID" value="KAJ5728522.1"/>
    <property type="molecule type" value="Genomic_DNA"/>
</dbReference>
<keyword evidence="2" id="KW-0805">Transcription regulation</keyword>
<dbReference type="Pfam" id="PF04082">
    <property type="entry name" value="Fungal_trans"/>
    <property type="match status" value="1"/>
</dbReference>
<dbReference type="CDD" id="cd12148">
    <property type="entry name" value="fungal_TF_MHR"/>
    <property type="match status" value="1"/>
</dbReference>
<dbReference type="GO" id="GO:0005634">
    <property type="term" value="C:nucleus"/>
    <property type="evidence" value="ECO:0007669"/>
    <property type="project" value="UniProtKB-SubCell"/>
</dbReference>
<accession>A0AAD6HPC9</accession>
<reference evidence="6" key="2">
    <citation type="submission" date="2023-01" db="EMBL/GenBank/DDBJ databases">
        <authorList>
            <person name="Petersen C."/>
        </authorList>
    </citation>
    <scope>NUCLEOTIDE SEQUENCE</scope>
    <source>
        <strain evidence="6">IBT 17514</strain>
    </source>
</reference>
<protein>
    <recommendedName>
        <fullName evidence="5">Xylanolytic transcriptional activator regulatory domain-containing protein</fullName>
    </recommendedName>
</protein>
<evidence type="ECO:0000256" key="2">
    <source>
        <dbReference type="ARBA" id="ARBA00023015"/>
    </source>
</evidence>
<dbReference type="GO" id="GO:0003677">
    <property type="term" value="F:DNA binding"/>
    <property type="evidence" value="ECO:0007669"/>
    <property type="project" value="InterPro"/>
</dbReference>
<evidence type="ECO:0000256" key="3">
    <source>
        <dbReference type="ARBA" id="ARBA00023163"/>
    </source>
</evidence>
<comment type="subcellular location">
    <subcellularLocation>
        <location evidence="1">Nucleus</location>
    </subcellularLocation>
</comment>
<reference evidence="6" key="1">
    <citation type="journal article" date="2023" name="IMA Fungus">
        <title>Comparative genomic study of the Penicillium genus elucidates a diverse pangenome and 15 lateral gene transfer events.</title>
        <authorList>
            <person name="Petersen C."/>
            <person name="Sorensen T."/>
            <person name="Nielsen M.R."/>
            <person name="Sondergaard T.E."/>
            <person name="Sorensen J.L."/>
            <person name="Fitzpatrick D.A."/>
            <person name="Frisvad J.C."/>
            <person name="Nielsen K.L."/>
        </authorList>
    </citation>
    <scope>NUCLEOTIDE SEQUENCE</scope>
    <source>
        <strain evidence="6">IBT 17514</strain>
    </source>
</reference>
<name>A0AAD6HPC9_9EURO</name>
<evidence type="ECO:0000259" key="5">
    <source>
        <dbReference type="SMART" id="SM00906"/>
    </source>
</evidence>
<dbReference type="PANTHER" id="PTHR31001:SF87">
    <property type="entry name" value="COL-21"/>
    <property type="match status" value="1"/>
</dbReference>
<evidence type="ECO:0000313" key="7">
    <source>
        <dbReference type="Proteomes" id="UP001215712"/>
    </source>
</evidence>
<dbReference type="PANTHER" id="PTHR31001">
    <property type="entry name" value="UNCHARACTERIZED TRANSCRIPTIONAL REGULATORY PROTEIN"/>
    <property type="match status" value="1"/>
</dbReference>
<evidence type="ECO:0000256" key="1">
    <source>
        <dbReference type="ARBA" id="ARBA00004123"/>
    </source>
</evidence>
<organism evidence="6 7">
    <name type="scientific">Penicillium malachiteum</name>
    <dbReference type="NCBI Taxonomy" id="1324776"/>
    <lineage>
        <taxon>Eukaryota</taxon>
        <taxon>Fungi</taxon>
        <taxon>Dikarya</taxon>
        <taxon>Ascomycota</taxon>
        <taxon>Pezizomycotina</taxon>
        <taxon>Eurotiomycetes</taxon>
        <taxon>Eurotiomycetidae</taxon>
        <taxon>Eurotiales</taxon>
        <taxon>Aspergillaceae</taxon>
        <taxon>Penicillium</taxon>
    </lineage>
</organism>
<evidence type="ECO:0000256" key="4">
    <source>
        <dbReference type="ARBA" id="ARBA00023242"/>
    </source>
</evidence>
<feature type="domain" description="Xylanolytic transcriptional activator regulatory" evidence="5">
    <location>
        <begin position="86"/>
        <end position="169"/>
    </location>
</feature>
<dbReference type="GO" id="GO:0006351">
    <property type="term" value="P:DNA-templated transcription"/>
    <property type="evidence" value="ECO:0007669"/>
    <property type="project" value="InterPro"/>
</dbReference>
<gene>
    <name evidence="6" type="ORF">N7493_004852</name>
</gene>
<dbReference type="AlphaFoldDB" id="A0AAD6HPC9"/>
<keyword evidence="3" id="KW-0804">Transcription</keyword>
<proteinExistence type="predicted"/>
<keyword evidence="7" id="KW-1185">Reference proteome</keyword>
<comment type="caution">
    <text evidence="6">The sequence shown here is derived from an EMBL/GenBank/DDBJ whole genome shotgun (WGS) entry which is preliminary data.</text>
</comment>
<dbReference type="Proteomes" id="UP001215712">
    <property type="component" value="Unassembled WGS sequence"/>
</dbReference>
<dbReference type="GO" id="GO:0008270">
    <property type="term" value="F:zinc ion binding"/>
    <property type="evidence" value="ECO:0007669"/>
    <property type="project" value="InterPro"/>
</dbReference>
<dbReference type="SMART" id="SM00906">
    <property type="entry name" value="Fungal_trans"/>
    <property type="match status" value="1"/>
</dbReference>
<sequence length="469" mass="53048">MMRNFSHLCAMIPSHAVTRELIEIYFSEANWYFALLEKHYFEKLFSSCRGMEIVRLVGRHDPIITAVQIDIMRALWLKNSSRGREAWQVLGGAIRMAQDLGLHRQAKVIQKAQSPLEETLDLLWYDEYKRRLWVKLYSWDSHMAFTLGRPRAINSSDCTIVPPLDRDIPVDPAKTIPTALFPHEPPSSFTPHLFQYAVCQQIHEAMSLGLHRSHIEDYSPVETIHDRILSLLNNLPPVHRLANPDTSWDSTHTHIPKQRQQIATAAHSFLVALHRPHSKTHVASRNAAIASALSILDAQERLFGLMATQYSNIYALSVYTVDASIFLSVATLQYPPSDPALAERIDRAIEKARDRLEFTKERVSLADSALKILKLCHLKKQSQPQLQFHAPGFAVSQSDQIGENAASGAMRIDGTSASDSVQVHIPSAMSNFEPSQIDNAVMFDEFILSDFDVESWVQQMGLMNGLDDY</sequence>
<dbReference type="InterPro" id="IPR050613">
    <property type="entry name" value="Sec_Metabolite_Reg"/>
</dbReference>
<dbReference type="InterPro" id="IPR007219">
    <property type="entry name" value="XnlR_reg_dom"/>
</dbReference>